<dbReference type="KEGG" id="tva:4752306"/>
<reference evidence="1" key="1">
    <citation type="submission" date="2006-10" db="EMBL/GenBank/DDBJ databases">
        <authorList>
            <person name="Amadeo P."/>
            <person name="Zhao Q."/>
            <person name="Wortman J."/>
            <person name="Fraser-Liggett C."/>
            <person name="Carlton J."/>
        </authorList>
    </citation>
    <scope>NUCLEOTIDE SEQUENCE</scope>
    <source>
        <strain evidence="1">G3</strain>
    </source>
</reference>
<dbReference type="RefSeq" id="XP_001307499.1">
    <property type="nucleotide sequence ID" value="XM_001307498.1"/>
</dbReference>
<evidence type="ECO:0000313" key="2">
    <source>
        <dbReference type="Proteomes" id="UP000001542"/>
    </source>
</evidence>
<evidence type="ECO:0000313" key="1">
    <source>
        <dbReference type="EMBL" id="EAX94569.1"/>
    </source>
</evidence>
<sequence length="458" mass="52909">MEFPIILYSGDNNSLPFVLKVSQQQESVILEYKLADGTNFIVDDFSIFKAIRMDELDSQTLSIIGPVTRKIRFDSSLGFSNFCTFLNQVYDMKASVDSNGLLTLGESKLSKNSLNKPKHRPFQTITFTESMPTEEFNFSTDFTSDFLWQKPVVISPDETGTLYPNETFKSVIPFSVVNPELSTIAILWTSILLKNKKDFLSDYLKLKKQWETITSFQWKNDKTFRNYVEQLEKSVDRSNFKTPQIREILFNINVSLYFYYNRLTFDSTIYKFTELFVSIFVIGSVTDGKICLRTDEVLSIDAATAKIFFIFTNFHHQYLYQKTFSFSHISDMILSVQTIINKFCPSLSNSIAEISLENFEYVINQFYCYLINVRPNEDIILLVSSILANPQPGIFMRCLICSSIKMFVDFLGSMNHLSQTPFESAFDQFITTTNFRLLLHNGEMLHSHIAPFIVSFNK</sequence>
<reference evidence="1" key="2">
    <citation type="journal article" date="2007" name="Science">
        <title>Draft genome sequence of the sexually transmitted pathogen Trichomonas vaginalis.</title>
        <authorList>
            <person name="Carlton J.M."/>
            <person name="Hirt R.P."/>
            <person name="Silva J.C."/>
            <person name="Delcher A.L."/>
            <person name="Schatz M."/>
            <person name="Zhao Q."/>
            <person name="Wortman J.R."/>
            <person name="Bidwell S.L."/>
            <person name="Alsmark U.C.M."/>
            <person name="Besteiro S."/>
            <person name="Sicheritz-Ponten T."/>
            <person name="Noel C.J."/>
            <person name="Dacks J.B."/>
            <person name="Foster P.G."/>
            <person name="Simillion C."/>
            <person name="Van de Peer Y."/>
            <person name="Miranda-Saavedra D."/>
            <person name="Barton G.J."/>
            <person name="Westrop G.D."/>
            <person name="Mueller S."/>
            <person name="Dessi D."/>
            <person name="Fiori P.L."/>
            <person name="Ren Q."/>
            <person name="Paulsen I."/>
            <person name="Zhang H."/>
            <person name="Bastida-Corcuera F.D."/>
            <person name="Simoes-Barbosa A."/>
            <person name="Brown M.T."/>
            <person name="Hayes R.D."/>
            <person name="Mukherjee M."/>
            <person name="Okumura C.Y."/>
            <person name="Schneider R."/>
            <person name="Smith A.J."/>
            <person name="Vanacova S."/>
            <person name="Villalvazo M."/>
            <person name="Haas B.J."/>
            <person name="Pertea M."/>
            <person name="Feldblyum T.V."/>
            <person name="Utterback T.R."/>
            <person name="Shu C.L."/>
            <person name="Osoegawa K."/>
            <person name="de Jong P.J."/>
            <person name="Hrdy I."/>
            <person name="Horvathova L."/>
            <person name="Zubacova Z."/>
            <person name="Dolezal P."/>
            <person name="Malik S.B."/>
            <person name="Logsdon J.M. Jr."/>
            <person name="Henze K."/>
            <person name="Gupta A."/>
            <person name="Wang C.C."/>
            <person name="Dunne R.L."/>
            <person name="Upcroft J.A."/>
            <person name="Upcroft P."/>
            <person name="White O."/>
            <person name="Salzberg S.L."/>
            <person name="Tang P."/>
            <person name="Chiu C.-H."/>
            <person name="Lee Y.-S."/>
            <person name="Embley T.M."/>
            <person name="Coombs G.H."/>
            <person name="Mottram J.C."/>
            <person name="Tachezy J."/>
            <person name="Fraser-Liggett C.M."/>
            <person name="Johnson P.J."/>
        </authorList>
    </citation>
    <scope>NUCLEOTIDE SEQUENCE [LARGE SCALE GENOMIC DNA]</scope>
    <source>
        <strain evidence="1">G3</strain>
    </source>
</reference>
<dbReference type="InParanoid" id="A2FKJ6"/>
<organism evidence="1 2">
    <name type="scientific">Trichomonas vaginalis (strain ATCC PRA-98 / G3)</name>
    <dbReference type="NCBI Taxonomy" id="412133"/>
    <lineage>
        <taxon>Eukaryota</taxon>
        <taxon>Metamonada</taxon>
        <taxon>Parabasalia</taxon>
        <taxon>Trichomonadida</taxon>
        <taxon>Trichomonadidae</taxon>
        <taxon>Trichomonas</taxon>
    </lineage>
</organism>
<keyword evidence="2" id="KW-1185">Reference proteome</keyword>
<dbReference type="VEuPathDB" id="TrichDB:TVAG_029620"/>
<dbReference type="VEuPathDB" id="TrichDB:TVAGG3_1077460"/>
<gene>
    <name evidence="1" type="ORF">TVAG_029620</name>
</gene>
<name>A2FKJ6_TRIV3</name>
<dbReference type="Proteomes" id="UP000001542">
    <property type="component" value="Unassembled WGS sequence"/>
</dbReference>
<dbReference type="SMR" id="A2FKJ6"/>
<protein>
    <submittedName>
        <fullName evidence="1">Uncharacterized protein</fullName>
    </submittedName>
</protein>
<proteinExistence type="predicted"/>
<dbReference type="AlphaFoldDB" id="A2FKJ6"/>
<accession>A2FKJ6</accession>
<dbReference type="EMBL" id="DS113850">
    <property type="protein sequence ID" value="EAX94569.1"/>
    <property type="molecule type" value="Genomic_DNA"/>
</dbReference>